<comment type="cofactor">
    <cofactor evidence="11">
        <name>Zn(2+)</name>
        <dbReference type="ChEBI" id="CHEBI:29105"/>
    </cofactor>
    <text evidence="11">Binds 1 zinc ion per subunit.</text>
</comment>
<evidence type="ECO:0000256" key="8">
    <source>
        <dbReference type="ARBA" id="ARBA00023049"/>
    </source>
</evidence>
<evidence type="ECO:0000256" key="3">
    <source>
        <dbReference type="ARBA" id="ARBA00022490"/>
    </source>
</evidence>
<evidence type="ECO:0000256" key="6">
    <source>
        <dbReference type="ARBA" id="ARBA00022801"/>
    </source>
</evidence>
<dbReference type="GO" id="GO:0008237">
    <property type="term" value="F:metallopeptidase activity"/>
    <property type="evidence" value="ECO:0007669"/>
    <property type="project" value="UniProtKB-KW"/>
</dbReference>
<dbReference type="InterPro" id="IPR001930">
    <property type="entry name" value="Peptidase_M1"/>
</dbReference>
<dbReference type="SUPFAM" id="SSF48371">
    <property type="entry name" value="ARM repeat"/>
    <property type="match status" value="1"/>
</dbReference>
<dbReference type="InterPro" id="IPR034015">
    <property type="entry name" value="M1_LTA4H"/>
</dbReference>
<dbReference type="Pfam" id="PF01433">
    <property type="entry name" value="Peptidase_M1"/>
    <property type="match status" value="2"/>
</dbReference>
<dbReference type="Gene3D" id="2.60.40.1730">
    <property type="entry name" value="tricorn interacting facor f3 domain"/>
    <property type="match status" value="1"/>
</dbReference>
<dbReference type="CDD" id="cd09594">
    <property type="entry name" value="GluZincin"/>
    <property type="match status" value="1"/>
</dbReference>
<accession>A0A0B2UX33</accession>
<reference evidence="13 14" key="1">
    <citation type="submission" date="2014-11" db="EMBL/GenBank/DDBJ databases">
        <title>Genetic blueprint of the zoonotic pathogen Toxocara canis.</title>
        <authorList>
            <person name="Zhu X.-Q."/>
            <person name="Korhonen P.K."/>
            <person name="Cai H."/>
            <person name="Young N.D."/>
            <person name="Nejsum P."/>
            <person name="von Samson-Himmelstjerna G."/>
            <person name="Boag P.R."/>
            <person name="Tan P."/>
            <person name="Li Q."/>
            <person name="Min J."/>
            <person name="Yang Y."/>
            <person name="Wang X."/>
            <person name="Fang X."/>
            <person name="Hall R.S."/>
            <person name="Hofmann A."/>
            <person name="Sternberg P.W."/>
            <person name="Jex A.R."/>
            <person name="Gasser R.B."/>
        </authorList>
    </citation>
    <scope>NUCLEOTIDE SEQUENCE [LARGE SCALE GENOMIC DNA]</scope>
    <source>
        <strain evidence="13">PN_DK_2014</strain>
    </source>
</reference>
<keyword evidence="6 13" id="KW-0378">Hydrolase</keyword>
<dbReference type="InterPro" id="IPR016024">
    <property type="entry name" value="ARM-type_fold"/>
</dbReference>
<evidence type="ECO:0000256" key="10">
    <source>
        <dbReference type="PIRSR" id="PIRSR634015-2"/>
    </source>
</evidence>
<dbReference type="GO" id="GO:0004301">
    <property type="term" value="F:epoxide hydrolase activity"/>
    <property type="evidence" value="ECO:0007669"/>
    <property type="project" value="TreeGrafter"/>
</dbReference>
<dbReference type="GO" id="GO:0043171">
    <property type="term" value="P:peptide catabolic process"/>
    <property type="evidence" value="ECO:0007669"/>
    <property type="project" value="TreeGrafter"/>
</dbReference>
<protein>
    <submittedName>
        <fullName evidence="13">Leukotriene A-4 hydrolase</fullName>
    </submittedName>
</protein>
<dbReference type="SUPFAM" id="SSF55486">
    <property type="entry name" value="Metalloproteases ('zincins'), catalytic domain"/>
    <property type="match status" value="2"/>
</dbReference>
<feature type="binding site" evidence="11">
    <location>
        <position position="343"/>
    </location>
    <ligand>
        <name>Zn(2+)</name>
        <dbReference type="ChEBI" id="CHEBI:29105"/>
        <note>catalytic</note>
    </ligand>
</feature>
<dbReference type="PANTHER" id="PTHR45726">
    <property type="entry name" value="LEUKOTRIENE A-4 HYDROLASE"/>
    <property type="match status" value="1"/>
</dbReference>
<dbReference type="GO" id="GO:0004177">
    <property type="term" value="F:aminopeptidase activity"/>
    <property type="evidence" value="ECO:0007669"/>
    <property type="project" value="TreeGrafter"/>
</dbReference>
<evidence type="ECO:0000259" key="12">
    <source>
        <dbReference type="SMART" id="SM01263"/>
    </source>
</evidence>
<name>A0A0B2UX33_TOXCA</name>
<keyword evidence="8" id="KW-0482">Metalloprotease</keyword>
<keyword evidence="4" id="KW-0645">Protease</keyword>
<dbReference type="PRINTS" id="PR00756">
    <property type="entry name" value="ALADIPTASE"/>
</dbReference>
<feature type="binding site" evidence="10">
    <location>
        <begin position="179"/>
        <end position="181"/>
    </location>
    <ligand>
        <name>a peptide</name>
        <dbReference type="ChEBI" id="CHEBI:60466"/>
    </ligand>
</feature>
<dbReference type="InterPro" id="IPR038502">
    <property type="entry name" value="M1_LTA-4_hydro/amino_C_sf"/>
</dbReference>
<dbReference type="OrthoDB" id="79562at2759"/>
<feature type="binding site" evidence="11">
    <location>
        <position position="347"/>
    </location>
    <ligand>
        <name>Zn(2+)</name>
        <dbReference type="ChEBI" id="CHEBI:29105"/>
        <note>catalytic</note>
    </ligand>
</feature>
<comment type="similarity">
    <text evidence="2">Belongs to the peptidase M1 family.</text>
</comment>
<dbReference type="Gene3D" id="3.30.2010.30">
    <property type="match status" value="2"/>
</dbReference>
<evidence type="ECO:0000256" key="4">
    <source>
        <dbReference type="ARBA" id="ARBA00022670"/>
    </source>
</evidence>
<evidence type="ECO:0000256" key="7">
    <source>
        <dbReference type="ARBA" id="ARBA00022833"/>
    </source>
</evidence>
<dbReference type="CDD" id="cd09599">
    <property type="entry name" value="M1_LTA4H"/>
    <property type="match status" value="1"/>
</dbReference>
<evidence type="ECO:0000313" key="14">
    <source>
        <dbReference type="Proteomes" id="UP000031036"/>
    </source>
</evidence>
<feature type="active site" description="Proton acceptor" evidence="9">
    <location>
        <position position="344"/>
    </location>
</feature>
<feature type="binding site" evidence="10">
    <location>
        <begin position="703"/>
        <end position="705"/>
    </location>
    <ligand>
        <name>a peptide</name>
        <dbReference type="ChEBI" id="CHEBI:60466"/>
    </ligand>
</feature>
<dbReference type="InterPro" id="IPR015211">
    <property type="entry name" value="Peptidase_M1_C"/>
</dbReference>
<feature type="domain" description="Peptidase M1 leukotriene A4 hydrolase/aminopeptidase C-terminal" evidence="12">
    <location>
        <begin position="603"/>
        <end position="747"/>
    </location>
</feature>
<dbReference type="GO" id="GO:0006508">
    <property type="term" value="P:proteolysis"/>
    <property type="evidence" value="ECO:0007669"/>
    <property type="project" value="UniProtKB-KW"/>
</dbReference>
<feature type="binding site" evidence="10">
    <location>
        <begin position="314"/>
        <end position="319"/>
    </location>
    <ligand>
        <name>a peptide</name>
        <dbReference type="ChEBI" id="CHEBI:60466"/>
    </ligand>
</feature>
<evidence type="ECO:0000256" key="11">
    <source>
        <dbReference type="PIRSR" id="PIRSR634015-3"/>
    </source>
</evidence>
<dbReference type="Pfam" id="PF17900">
    <property type="entry name" value="Peptidase_M1_N"/>
    <property type="match status" value="1"/>
</dbReference>
<dbReference type="InterPro" id="IPR042097">
    <property type="entry name" value="Aminopeptidase_N-like_N_sf"/>
</dbReference>
<dbReference type="SUPFAM" id="SSF63737">
    <property type="entry name" value="Leukotriene A4 hydrolase N-terminal domain"/>
    <property type="match status" value="1"/>
</dbReference>
<comment type="caution">
    <text evidence="13">The sequence shown here is derived from an EMBL/GenBank/DDBJ whole genome shotgun (WGS) entry which is preliminary data.</text>
</comment>
<dbReference type="InterPro" id="IPR049980">
    <property type="entry name" value="LTA4H_cat"/>
</dbReference>
<dbReference type="PANTHER" id="PTHR45726:SF3">
    <property type="entry name" value="LEUKOTRIENE A-4 HYDROLASE"/>
    <property type="match status" value="1"/>
</dbReference>
<dbReference type="SMART" id="SM01263">
    <property type="entry name" value="Leuk-A4-hydro_C"/>
    <property type="match status" value="1"/>
</dbReference>
<dbReference type="Pfam" id="PF09127">
    <property type="entry name" value="Leuk-A4-hydro_C"/>
    <property type="match status" value="1"/>
</dbReference>
<dbReference type="InterPro" id="IPR045357">
    <property type="entry name" value="Aminopeptidase_N-like_N"/>
</dbReference>
<dbReference type="GO" id="GO:0005829">
    <property type="term" value="C:cytosol"/>
    <property type="evidence" value="ECO:0007669"/>
    <property type="project" value="TreeGrafter"/>
</dbReference>
<evidence type="ECO:0000256" key="5">
    <source>
        <dbReference type="ARBA" id="ARBA00022723"/>
    </source>
</evidence>
<evidence type="ECO:0000256" key="2">
    <source>
        <dbReference type="ARBA" id="ARBA00010136"/>
    </source>
</evidence>
<keyword evidence="5 11" id="KW-0479">Metal-binding</keyword>
<keyword evidence="7 11" id="KW-0862">Zinc</keyword>
<comment type="subcellular location">
    <subcellularLocation>
        <location evidence="1">Cytoplasm</location>
    </subcellularLocation>
</comment>
<sequence>MAHELGKFEGLNLKSRLLLVVVSAVLCGTFAAIFRSTDLPSTGLPERKRIMVADPASNANFNDARVQHLSLKWDVDFVRARINGTAALTIEFLKPTDKVILDGRSLEIKKAQVKGKDVAFTVDNAGVVGEKISVDVGGHTAGDKIELVFEYSTGAGCTALQFMRAEQTADKKGPFLFSQCQPIHARSLLPCMDTPSVKQTYDSEATLLYVRVQKGLTCLMSAISKGPALEDGNSSVFLFNQPVPVPSYLLAVVVGVLEKRDISERCAVWAESSIVDKAKYEFGEAEKMLSTAENLAGKYVWGRYDMVVLPPSFPFGGMENPCLTFVTPTLLAGDRSMANVIAHEISHSWTGNLVTNANWEHFWLGFPFFGEVLARRTVIEEGSVLRQIWFSFRYDMVVLPPSFPFGGMENPCLTFVTPTLLAGDRSMANVIAHEISHSWTGNLVTNANWEHFWLNEGFTVFLERKIIGRLEGEQMRQFESQVGWEDHLLPTIKEQFGEQHPYTRLIQDHQGIDPDDAYSTVPYEKGSALLMYLEQQLGDSVAFEQFLARYINKFSGTSVITSDWKDFLYESFPQKKSVLDAVNWQNWFYDVGVPQSKPVYDGRLLREAVALAHRWMEANESDLGTFSGAEFKSLSSPLQMKVLDTIRSGEPLPEAKVAGLDRVYNLSATGNCDLLCSWIRVALKARWKPIIPTAIKFVSSYGRIKYLRPVYKDLFLWSESAGQAITHFRNNMRFMHPISVSAVEKLIPK</sequence>
<keyword evidence="3" id="KW-0963">Cytoplasm</keyword>
<dbReference type="Proteomes" id="UP000031036">
    <property type="component" value="Unassembled WGS sequence"/>
</dbReference>
<keyword evidence="14" id="KW-1185">Reference proteome</keyword>
<gene>
    <name evidence="13" type="primary">Lta4h</name>
    <name evidence="13" type="ORF">Tcan_13080</name>
</gene>
<dbReference type="InterPro" id="IPR014782">
    <property type="entry name" value="Peptidase_M1_dom"/>
</dbReference>
<evidence type="ECO:0000256" key="1">
    <source>
        <dbReference type="ARBA" id="ARBA00004496"/>
    </source>
</evidence>
<dbReference type="Gene3D" id="1.25.40.320">
    <property type="entry name" value="Peptidase M1, leukotriene A4 hydrolase/aminopeptidase C-terminal domain"/>
    <property type="match status" value="1"/>
</dbReference>
<dbReference type="FunFam" id="3.30.2010.30:FF:000001">
    <property type="entry name" value="Leukotriene A(4) hydrolase"/>
    <property type="match status" value="1"/>
</dbReference>
<dbReference type="FunFam" id="1.10.390.10:FF:000003">
    <property type="entry name" value="Leukotriene A(4) hydrolase"/>
    <property type="match status" value="1"/>
</dbReference>
<dbReference type="InterPro" id="IPR027268">
    <property type="entry name" value="Peptidase_M4/M1_CTD_sf"/>
</dbReference>
<dbReference type="Gene3D" id="1.10.390.10">
    <property type="entry name" value="Neutral Protease Domain 2"/>
    <property type="match status" value="1"/>
</dbReference>
<evidence type="ECO:0000313" key="13">
    <source>
        <dbReference type="EMBL" id="KHN73667.1"/>
    </source>
</evidence>
<evidence type="ECO:0000256" key="9">
    <source>
        <dbReference type="PIRSR" id="PIRSR634015-1"/>
    </source>
</evidence>
<dbReference type="EMBL" id="JPKZ01003092">
    <property type="protein sequence ID" value="KHN73667.1"/>
    <property type="molecule type" value="Genomic_DNA"/>
</dbReference>
<proteinExistence type="inferred from homology"/>
<dbReference type="STRING" id="6265.A0A0B2UX33"/>
<dbReference type="OMA" id="CTALQWM"/>
<dbReference type="GO" id="GO:0008270">
    <property type="term" value="F:zinc ion binding"/>
    <property type="evidence" value="ECO:0007669"/>
    <property type="project" value="InterPro"/>
</dbReference>
<feature type="active site" description="Proton donor" evidence="9">
    <location>
        <position position="523"/>
    </location>
</feature>
<organism evidence="13 14">
    <name type="scientific">Toxocara canis</name>
    <name type="common">Canine roundworm</name>
    <dbReference type="NCBI Taxonomy" id="6265"/>
    <lineage>
        <taxon>Eukaryota</taxon>
        <taxon>Metazoa</taxon>
        <taxon>Ecdysozoa</taxon>
        <taxon>Nematoda</taxon>
        <taxon>Chromadorea</taxon>
        <taxon>Rhabditida</taxon>
        <taxon>Spirurina</taxon>
        <taxon>Ascaridomorpha</taxon>
        <taxon>Ascaridoidea</taxon>
        <taxon>Toxocaridae</taxon>
        <taxon>Toxocara</taxon>
    </lineage>
</organism>
<dbReference type="AlphaFoldDB" id="A0A0B2UX33"/>